<keyword evidence="8 17" id="KW-0812">Transmembrane</keyword>
<gene>
    <name evidence="22" type="ORF">KVA01_17170</name>
</gene>
<feature type="binding site" description="axial binding residue" evidence="19">
    <location>
        <position position="160"/>
    </location>
    <ligand>
        <name>heme c</name>
        <dbReference type="ChEBI" id="CHEBI:61717"/>
        <label>2</label>
    </ligand>
    <ligandPart>
        <name>Fe</name>
        <dbReference type="ChEBI" id="CHEBI:18248"/>
    </ligandPart>
</feature>
<evidence type="ECO:0000256" key="12">
    <source>
        <dbReference type="ARBA" id="ARBA00022982"/>
    </source>
</evidence>
<feature type="binding site" description="axial binding residue" evidence="19">
    <location>
        <position position="65"/>
    </location>
    <ligand>
        <name>heme c</name>
        <dbReference type="ChEBI" id="CHEBI:61717"/>
        <label>1</label>
    </ligand>
    <ligandPart>
        <name>Fe</name>
        <dbReference type="ChEBI" id="CHEBI:18248"/>
    </ligandPart>
</feature>
<dbReference type="EMBL" id="BJNW01000014">
    <property type="protein sequence ID" value="GEC99562.1"/>
    <property type="molecule type" value="Genomic_DNA"/>
</dbReference>
<evidence type="ECO:0000256" key="2">
    <source>
        <dbReference type="ARBA" id="ARBA00012951"/>
    </source>
</evidence>
<comment type="caution">
    <text evidence="17">Lacks conserved residue(s) required for the propagation of feature annotation.</text>
</comment>
<keyword evidence="5 17" id="KW-1003">Cell membrane</keyword>
<dbReference type="STRING" id="1272.GCA_900014985_01990"/>
<dbReference type="EC" id="7.1.1.8" evidence="2 17"/>
<comment type="subunit">
    <text evidence="17">The cytochrome bc1 complex is composed of a cytochrome b (QcrB), the Rieske iron-sulfur protein (QcrA) and a diheme cytochrome c (QcrC) subunit.</text>
</comment>
<keyword evidence="22" id="KW-0456">Lyase</keyword>
<comment type="subcellular location">
    <subcellularLocation>
        <location evidence="1 17">Cell membrane</location>
        <topology evidence="1 17">Multi-pass membrane protein</topology>
    </subcellularLocation>
</comment>
<evidence type="ECO:0000256" key="5">
    <source>
        <dbReference type="ARBA" id="ARBA00022475"/>
    </source>
</evidence>
<feature type="binding site" description="covalent" evidence="18">
    <location>
        <position position="159"/>
    </location>
    <ligand>
        <name>heme c</name>
        <dbReference type="ChEBI" id="CHEBI:61717"/>
        <label>2</label>
    </ligand>
</feature>
<accession>A0A4Y4D5H3</accession>
<evidence type="ECO:0000313" key="23">
    <source>
        <dbReference type="Proteomes" id="UP000315730"/>
    </source>
</evidence>
<feature type="binding site" description="covalent" evidence="18">
    <location>
        <position position="64"/>
    </location>
    <ligand>
        <name>heme c</name>
        <dbReference type="ChEBI" id="CHEBI:61717"/>
        <label>1</label>
    </ligand>
</feature>
<evidence type="ECO:0000256" key="4">
    <source>
        <dbReference type="ARBA" id="ARBA00022448"/>
    </source>
</evidence>
<evidence type="ECO:0000256" key="7">
    <source>
        <dbReference type="ARBA" id="ARBA00022660"/>
    </source>
</evidence>
<feature type="transmembrane region" description="Helical" evidence="17">
    <location>
        <begin position="241"/>
        <end position="259"/>
    </location>
</feature>
<dbReference type="GO" id="GO:0020037">
    <property type="term" value="F:heme binding"/>
    <property type="evidence" value="ECO:0007669"/>
    <property type="project" value="UniProtKB-UniRule"/>
</dbReference>
<dbReference type="PANTHER" id="PTHR33751:SF13">
    <property type="entry name" value="CYTOCHROME BC1 COMPLEX CYTOCHROME C SUBUNIT"/>
    <property type="match status" value="1"/>
</dbReference>
<proteinExistence type="predicted"/>
<keyword evidence="12 17" id="KW-0249">Electron transport</keyword>
<keyword evidence="11 17" id="KW-1278">Translocase</keyword>
<dbReference type="GO" id="GO:0005506">
    <property type="term" value="F:iron ion binding"/>
    <property type="evidence" value="ECO:0007669"/>
    <property type="project" value="UniProtKB-UniRule"/>
</dbReference>
<keyword evidence="4 17" id="KW-0813">Transport</keyword>
<evidence type="ECO:0000256" key="8">
    <source>
        <dbReference type="ARBA" id="ARBA00022692"/>
    </source>
</evidence>
<dbReference type="InterPro" id="IPR009152">
    <property type="entry name" value="bc1_cytC-su"/>
</dbReference>
<comment type="PTM">
    <text evidence="18">Binds 2 heme c groups covalently per subunit.</text>
</comment>
<evidence type="ECO:0000256" key="11">
    <source>
        <dbReference type="ARBA" id="ARBA00022967"/>
    </source>
</evidence>
<dbReference type="PIRSF" id="PIRSF000007">
    <property type="entry name" value="Ubiq_cycred_cyc"/>
    <property type="match status" value="1"/>
</dbReference>
<evidence type="ECO:0000259" key="21">
    <source>
        <dbReference type="PROSITE" id="PS51007"/>
    </source>
</evidence>
<keyword evidence="7 17" id="KW-0679">Respiratory chain</keyword>
<feature type="chain" id="PRO_5039180313" description="Cytochrome bc1 complex cytochrome c subunit" evidence="20">
    <location>
        <begin position="31"/>
        <end position="263"/>
    </location>
</feature>
<dbReference type="OrthoDB" id="9811281at2"/>
<evidence type="ECO:0000256" key="19">
    <source>
        <dbReference type="PIRSR" id="PIRSR000007-51"/>
    </source>
</evidence>
<dbReference type="Pfam" id="PF00034">
    <property type="entry name" value="Cytochrom_C"/>
    <property type="match status" value="1"/>
</dbReference>
<feature type="binding site" description="covalent" evidence="18">
    <location>
        <position position="61"/>
    </location>
    <ligand>
        <name>heme c</name>
        <dbReference type="ChEBI" id="CHEBI:61717"/>
        <label>1</label>
    </ligand>
</feature>
<evidence type="ECO:0000256" key="6">
    <source>
        <dbReference type="ARBA" id="ARBA00022617"/>
    </source>
</evidence>
<name>A0A4Y4D5H3_KOCVA</name>
<evidence type="ECO:0000256" key="20">
    <source>
        <dbReference type="SAM" id="SignalP"/>
    </source>
</evidence>
<evidence type="ECO:0000256" key="15">
    <source>
        <dbReference type="ARBA" id="ARBA00023136"/>
    </source>
</evidence>
<evidence type="ECO:0000256" key="18">
    <source>
        <dbReference type="PIRSR" id="PIRSR000007-50"/>
    </source>
</evidence>
<keyword evidence="23" id="KW-1185">Reference proteome</keyword>
<dbReference type="InterPro" id="IPR036909">
    <property type="entry name" value="Cyt_c-like_dom_sf"/>
</dbReference>
<dbReference type="GO" id="GO:0005886">
    <property type="term" value="C:plasma membrane"/>
    <property type="evidence" value="ECO:0007669"/>
    <property type="project" value="UniProtKB-SubCell"/>
</dbReference>
<evidence type="ECO:0000256" key="17">
    <source>
        <dbReference type="PIRNR" id="PIRNR000007"/>
    </source>
</evidence>
<evidence type="ECO:0000256" key="1">
    <source>
        <dbReference type="ARBA" id="ARBA00004651"/>
    </source>
</evidence>
<keyword evidence="10" id="KW-0677">Repeat</keyword>
<organism evidence="22 23">
    <name type="scientific">Kocuria varians</name>
    <name type="common">Micrococcus varians</name>
    <dbReference type="NCBI Taxonomy" id="1272"/>
    <lineage>
        <taxon>Bacteria</taxon>
        <taxon>Bacillati</taxon>
        <taxon>Actinomycetota</taxon>
        <taxon>Actinomycetes</taxon>
        <taxon>Micrococcales</taxon>
        <taxon>Micrococcaceae</taxon>
        <taxon>Kocuria</taxon>
    </lineage>
</organism>
<keyword evidence="15 17" id="KW-0472">Membrane</keyword>
<sequence>MKALSQKRRHPMAALALLVMALLLTGGLYAVATTTNEAKAETTTYSAQDIEQGQKLFMSNCSTCHGMKAQGTDSGPSLIGVGASSVDFQVGTGRMPMQMQGPQAQVKPPQFTEEQTGQLAAYVASLGAGPSVPAEEYLDISKGNSANGAQVFLVNCAMCHNAAGQGGALTRGKFAPSLMGVSEKHIYEAMQTGPQNMPVFNDANITPDEKRDVITYLKTLDNNTTVGGFSLGSLGPVSEGLFIWTIGLVVVIGFTVWLTSRSA</sequence>
<keyword evidence="13 17" id="KW-1133">Transmembrane helix</keyword>
<dbReference type="PROSITE" id="PS51007">
    <property type="entry name" value="CYTC"/>
    <property type="match status" value="2"/>
</dbReference>
<evidence type="ECO:0000256" key="3">
    <source>
        <dbReference type="ARBA" id="ARBA00017819"/>
    </source>
</evidence>
<dbReference type="AlphaFoldDB" id="A0A4Y4D5H3"/>
<comment type="caution">
    <text evidence="22">The sequence shown here is derived from an EMBL/GenBank/DDBJ whole genome shotgun (WGS) entry which is preliminary data.</text>
</comment>
<keyword evidence="9 17" id="KW-0479">Metal-binding</keyword>
<dbReference type="RefSeq" id="WP_068470207.1">
    <property type="nucleotide sequence ID" value="NZ_BJNW01000014.1"/>
</dbReference>
<keyword evidence="6 17" id="KW-0349">Heme</keyword>
<dbReference type="InterPro" id="IPR050597">
    <property type="entry name" value="Cytochrome_c_Oxidase_Subunit"/>
</dbReference>
<keyword evidence="14 17" id="KW-0408">Iron</keyword>
<evidence type="ECO:0000256" key="9">
    <source>
        <dbReference type="ARBA" id="ARBA00022723"/>
    </source>
</evidence>
<dbReference type="GO" id="GO:0016829">
    <property type="term" value="F:lyase activity"/>
    <property type="evidence" value="ECO:0007669"/>
    <property type="project" value="UniProtKB-KW"/>
</dbReference>
<evidence type="ECO:0000313" key="22">
    <source>
        <dbReference type="EMBL" id="GEC99562.1"/>
    </source>
</evidence>
<dbReference type="Gene3D" id="1.10.760.10">
    <property type="entry name" value="Cytochrome c-like domain"/>
    <property type="match status" value="2"/>
</dbReference>
<dbReference type="PANTHER" id="PTHR33751">
    <property type="entry name" value="CBB3-TYPE CYTOCHROME C OXIDASE SUBUNIT FIXP"/>
    <property type="match status" value="1"/>
</dbReference>
<feature type="domain" description="Cytochrome c" evidence="21">
    <location>
        <begin position="143"/>
        <end position="221"/>
    </location>
</feature>
<keyword evidence="20" id="KW-0732">Signal</keyword>
<evidence type="ECO:0000256" key="14">
    <source>
        <dbReference type="ARBA" id="ARBA00023004"/>
    </source>
</evidence>
<comment type="catalytic activity">
    <reaction evidence="16 17">
        <text>a quinol + 2 Fe(III)-[cytochrome c](out) = a quinone + 2 Fe(II)-[cytochrome c](out) + 2 H(+)(out)</text>
        <dbReference type="Rhea" id="RHEA:11484"/>
        <dbReference type="Rhea" id="RHEA-COMP:10350"/>
        <dbReference type="Rhea" id="RHEA-COMP:14399"/>
        <dbReference type="ChEBI" id="CHEBI:15378"/>
        <dbReference type="ChEBI" id="CHEBI:24646"/>
        <dbReference type="ChEBI" id="CHEBI:29033"/>
        <dbReference type="ChEBI" id="CHEBI:29034"/>
        <dbReference type="ChEBI" id="CHEBI:132124"/>
        <dbReference type="EC" id="7.1.1.8"/>
    </reaction>
</comment>
<feature type="binding site" description="covalent" evidence="18">
    <location>
        <position position="156"/>
    </location>
    <ligand>
        <name>heme c</name>
        <dbReference type="ChEBI" id="CHEBI:61717"/>
        <label>2</label>
    </ligand>
</feature>
<dbReference type="Proteomes" id="UP000315730">
    <property type="component" value="Unassembled WGS sequence"/>
</dbReference>
<feature type="domain" description="Cytochrome c" evidence="21">
    <location>
        <begin position="48"/>
        <end position="127"/>
    </location>
</feature>
<reference evidence="22 23" key="1">
    <citation type="submission" date="2019-06" db="EMBL/GenBank/DDBJ databases">
        <title>Whole genome shotgun sequence of Kocuria varians NBRC 15358.</title>
        <authorList>
            <person name="Hosoyama A."/>
            <person name="Uohara A."/>
            <person name="Ohji S."/>
            <person name="Ichikawa N."/>
        </authorList>
    </citation>
    <scope>NUCLEOTIDE SEQUENCE [LARGE SCALE GENOMIC DNA]</scope>
    <source>
        <strain evidence="22 23">NBRC 15358</strain>
    </source>
</reference>
<dbReference type="InterPro" id="IPR009056">
    <property type="entry name" value="Cyt_c-like_dom"/>
</dbReference>
<dbReference type="SUPFAM" id="SSF46626">
    <property type="entry name" value="Cytochrome c"/>
    <property type="match status" value="2"/>
</dbReference>
<evidence type="ECO:0000256" key="16">
    <source>
        <dbReference type="ARBA" id="ARBA00029351"/>
    </source>
</evidence>
<dbReference type="Pfam" id="PF13442">
    <property type="entry name" value="Cytochrome_CBB3"/>
    <property type="match status" value="1"/>
</dbReference>
<evidence type="ECO:0000256" key="13">
    <source>
        <dbReference type="ARBA" id="ARBA00022989"/>
    </source>
</evidence>
<evidence type="ECO:0000256" key="10">
    <source>
        <dbReference type="ARBA" id="ARBA00022737"/>
    </source>
</evidence>
<protein>
    <recommendedName>
        <fullName evidence="3 17">Cytochrome bc1 complex cytochrome c subunit</fullName>
        <ecNumber evidence="2 17">7.1.1.8</ecNumber>
    </recommendedName>
</protein>
<feature type="signal peptide" evidence="20">
    <location>
        <begin position="1"/>
        <end position="30"/>
    </location>
</feature>
<dbReference type="GO" id="GO:0008121">
    <property type="term" value="F:quinol-cytochrome-c reductase activity"/>
    <property type="evidence" value="ECO:0007669"/>
    <property type="project" value="UniProtKB-UniRule"/>
</dbReference>